<organism evidence="3 4">
    <name type="scientific">Oncorhynchus mykiss</name>
    <name type="common">Rainbow trout</name>
    <name type="synonym">Salmo gairdneri</name>
    <dbReference type="NCBI Taxonomy" id="8022"/>
    <lineage>
        <taxon>Eukaryota</taxon>
        <taxon>Metazoa</taxon>
        <taxon>Chordata</taxon>
        <taxon>Craniata</taxon>
        <taxon>Vertebrata</taxon>
        <taxon>Euteleostomi</taxon>
        <taxon>Actinopterygii</taxon>
        <taxon>Neopterygii</taxon>
        <taxon>Teleostei</taxon>
        <taxon>Protacanthopterygii</taxon>
        <taxon>Salmoniformes</taxon>
        <taxon>Salmonidae</taxon>
        <taxon>Salmoninae</taxon>
        <taxon>Oncorhynchus</taxon>
    </lineage>
</organism>
<accession>A0A060Y1R1</accession>
<dbReference type="SUPFAM" id="SSF49265">
    <property type="entry name" value="Fibronectin type III"/>
    <property type="match status" value="1"/>
</dbReference>
<dbReference type="CDD" id="cd00063">
    <property type="entry name" value="FN3"/>
    <property type="match status" value="1"/>
</dbReference>
<feature type="domain" description="Fibronectin type-III" evidence="2">
    <location>
        <begin position="63"/>
        <end position="156"/>
    </location>
</feature>
<evidence type="ECO:0000259" key="2">
    <source>
        <dbReference type="PROSITE" id="PS50853"/>
    </source>
</evidence>
<dbReference type="Pfam" id="PF00041">
    <property type="entry name" value="fn3"/>
    <property type="match status" value="1"/>
</dbReference>
<reference evidence="3" key="2">
    <citation type="submission" date="2014-03" db="EMBL/GenBank/DDBJ databases">
        <authorList>
            <person name="Genoscope - CEA"/>
        </authorList>
    </citation>
    <scope>NUCLEOTIDE SEQUENCE</scope>
</reference>
<dbReference type="STRING" id="8022.A0A060Y1R1"/>
<dbReference type="EMBL" id="FR906150">
    <property type="protein sequence ID" value="CDQ83304.1"/>
    <property type="molecule type" value="Genomic_DNA"/>
</dbReference>
<dbReference type="InterPro" id="IPR036116">
    <property type="entry name" value="FN3_sf"/>
</dbReference>
<dbReference type="SMART" id="SM00060">
    <property type="entry name" value="FN3"/>
    <property type="match status" value="1"/>
</dbReference>
<dbReference type="InterPro" id="IPR013783">
    <property type="entry name" value="Ig-like_fold"/>
</dbReference>
<feature type="region of interest" description="Disordered" evidence="1">
    <location>
        <begin position="152"/>
        <end position="172"/>
    </location>
</feature>
<dbReference type="Proteomes" id="UP000193380">
    <property type="component" value="Unassembled WGS sequence"/>
</dbReference>
<dbReference type="AlphaFoldDB" id="A0A060Y1R1"/>
<protein>
    <recommendedName>
        <fullName evidence="2">Fibronectin type-III domain-containing protein</fullName>
    </recommendedName>
</protein>
<reference evidence="3" key="1">
    <citation type="journal article" date="2014" name="Nat. Commun.">
        <title>The rainbow trout genome provides novel insights into evolution after whole-genome duplication in vertebrates.</title>
        <authorList>
            <person name="Berthelot C."/>
            <person name="Brunet F."/>
            <person name="Chalopin D."/>
            <person name="Juanchich A."/>
            <person name="Bernard M."/>
            <person name="Noel B."/>
            <person name="Bento P."/>
            <person name="Da Silva C."/>
            <person name="Labadie K."/>
            <person name="Alberti A."/>
            <person name="Aury J.M."/>
            <person name="Louis A."/>
            <person name="Dehais P."/>
            <person name="Bardou P."/>
            <person name="Montfort J."/>
            <person name="Klopp C."/>
            <person name="Cabau C."/>
            <person name="Gaspin C."/>
            <person name="Thorgaard G.H."/>
            <person name="Boussaha M."/>
            <person name="Quillet E."/>
            <person name="Guyomard R."/>
            <person name="Galiana D."/>
            <person name="Bobe J."/>
            <person name="Volff J.N."/>
            <person name="Genet C."/>
            <person name="Wincker P."/>
            <person name="Jaillon O."/>
            <person name="Roest Crollius H."/>
            <person name="Guiguen Y."/>
        </authorList>
    </citation>
    <scope>NUCLEOTIDE SEQUENCE [LARGE SCALE GENOMIC DNA]</scope>
</reference>
<evidence type="ECO:0000313" key="4">
    <source>
        <dbReference type="Proteomes" id="UP000193380"/>
    </source>
</evidence>
<dbReference type="PROSITE" id="PS50853">
    <property type="entry name" value="FN3"/>
    <property type="match status" value="1"/>
</dbReference>
<name>A0A060Y1R1_ONCMY</name>
<dbReference type="PaxDb" id="8022-A0A060Y1R1"/>
<gene>
    <name evidence="3" type="ORF">GSONMT00017096001</name>
</gene>
<dbReference type="Gene3D" id="2.60.40.10">
    <property type="entry name" value="Immunoglobulins"/>
    <property type="match status" value="1"/>
</dbReference>
<sequence>MQLGPHQILTVTFDPSCSGTHYSISVSHMSVELVEFMSQLLNLVLFIQIFTHVKFAENKCTWPGKASQVSGTPGPTSVHFTLGASLVDGGSPITHFTLQWKTGRDNNWEERVIQSTDPLVIKDLNPYTTYSVRFAPQNHLGQGGFSEELTVRTQGIREGTRQPGPGGKRGEG</sequence>
<evidence type="ECO:0000256" key="1">
    <source>
        <dbReference type="SAM" id="MobiDB-lite"/>
    </source>
</evidence>
<dbReference type="InterPro" id="IPR003961">
    <property type="entry name" value="FN3_dom"/>
</dbReference>
<proteinExistence type="predicted"/>
<evidence type="ECO:0000313" key="3">
    <source>
        <dbReference type="EMBL" id="CDQ83304.1"/>
    </source>
</evidence>